<dbReference type="EMBL" id="JAUTWS010000014">
    <property type="protein sequence ID" value="MDO9709915.1"/>
    <property type="molecule type" value="Genomic_DNA"/>
</dbReference>
<reference evidence="2 3" key="1">
    <citation type="submission" date="2023-08" db="EMBL/GenBank/DDBJ databases">
        <title>The draft genome sequence of Paracraurococcus sp. LOR1-02.</title>
        <authorList>
            <person name="Kingkaew E."/>
            <person name="Tanasupawat S."/>
        </authorList>
    </citation>
    <scope>NUCLEOTIDE SEQUENCE [LARGE SCALE GENOMIC DNA]</scope>
    <source>
        <strain evidence="2 3">LOR1-02</strain>
    </source>
</reference>
<gene>
    <name evidence="2" type="ORF">Q7A36_16300</name>
</gene>
<evidence type="ECO:0000256" key="1">
    <source>
        <dbReference type="SAM" id="MobiDB-lite"/>
    </source>
</evidence>
<feature type="region of interest" description="Disordered" evidence="1">
    <location>
        <begin position="1"/>
        <end position="29"/>
    </location>
</feature>
<accession>A0ABT9E169</accession>
<name>A0ABT9E169_9PROT</name>
<dbReference type="Proteomes" id="UP001243009">
    <property type="component" value="Unassembled WGS sequence"/>
</dbReference>
<evidence type="ECO:0000313" key="2">
    <source>
        <dbReference type="EMBL" id="MDO9709915.1"/>
    </source>
</evidence>
<evidence type="ECO:0000313" key="3">
    <source>
        <dbReference type="Proteomes" id="UP001243009"/>
    </source>
</evidence>
<proteinExistence type="predicted"/>
<protein>
    <submittedName>
        <fullName evidence="2">Uncharacterized protein</fullName>
    </submittedName>
</protein>
<dbReference type="RefSeq" id="WP_305104782.1">
    <property type="nucleotide sequence ID" value="NZ_JAUTWS010000014.1"/>
</dbReference>
<sequence length="69" mass="7454">MRGTPAGRSSRGHDRGPAFSRPAPSLAREGAAIERRTLADRVGQGAWWLRPLAGAIGTDALAHRPWRRA</sequence>
<comment type="caution">
    <text evidence="2">The sequence shown here is derived from an EMBL/GenBank/DDBJ whole genome shotgun (WGS) entry which is preliminary data.</text>
</comment>
<keyword evidence="3" id="KW-1185">Reference proteome</keyword>
<organism evidence="2 3">
    <name type="scientific">Paracraurococcus lichenis</name>
    <dbReference type="NCBI Taxonomy" id="3064888"/>
    <lineage>
        <taxon>Bacteria</taxon>
        <taxon>Pseudomonadati</taxon>
        <taxon>Pseudomonadota</taxon>
        <taxon>Alphaproteobacteria</taxon>
        <taxon>Acetobacterales</taxon>
        <taxon>Roseomonadaceae</taxon>
        <taxon>Paracraurococcus</taxon>
    </lineage>
</organism>